<proteinExistence type="predicted"/>
<dbReference type="EMBL" id="QXWK01000016">
    <property type="protein sequence ID" value="NBH61889.1"/>
    <property type="molecule type" value="Genomic_DNA"/>
</dbReference>
<protein>
    <recommendedName>
        <fullName evidence="3">V-type ATP synthase subunit H</fullName>
    </recommendedName>
</protein>
<sequence length="107" mass="11929">MFVEELEKIRESESLADSLIKQAKQDGKKALENARCKAEQIIEDAKKSSSLRKEALIAEGESIAGSQYEETLACCRQQCREMAEKAALCEKPAIELIIERIESGVHC</sequence>
<dbReference type="AlphaFoldDB" id="A0A845QJ24"/>
<keyword evidence="2" id="KW-1185">Reference proteome</keyword>
<reference evidence="1 2" key="1">
    <citation type="submission" date="2018-08" db="EMBL/GenBank/DDBJ databases">
        <title>Murine metabolic-syndrome-specific gut microbial biobank.</title>
        <authorList>
            <person name="Liu C."/>
        </authorList>
    </citation>
    <scope>NUCLEOTIDE SEQUENCE [LARGE SCALE GENOMIC DNA]</scope>
    <source>
        <strain evidence="1 2">28</strain>
    </source>
</reference>
<dbReference type="Gene3D" id="1.20.5.2950">
    <property type="match status" value="1"/>
</dbReference>
<dbReference type="Proteomes" id="UP000446866">
    <property type="component" value="Unassembled WGS sequence"/>
</dbReference>
<organism evidence="1 2">
    <name type="scientific">Anaerotruncus colihominis</name>
    <dbReference type="NCBI Taxonomy" id="169435"/>
    <lineage>
        <taxon>Bacteria</taxon>
        <taxon>Bacillati</taxon>
        <taxon>Bacillota</taxon>
        <taxon>Clostridia</taxon>
        <taxon>Eubacteriales</taxon>
        <taxon>Oscillospiraceae</taxon>
        <taxon>Anaerotruncus</taxon>
    </lineage>
</organism>
<accession>A0A845QJ24</accession>
<name>A0A845QJ24_9FIRM</name>
<comment type="caution">
    <text evidence="1">The sequence shown here is derived from an EMBL/GenBank/DDBJ whole genome shotgun (WGS) entry which is preliminary data.</text>
</comment>
<evidence type="ECO:0008006" key="3">
    <source>
        <dbReference type="Google" id="ProtNLM"/>
    </source>
</evidence>
<evidence type="ECO:0000313" key="1">
    <source>
        <dbReference type="EMBL" id="NBH61889.1"/>
    </source>
</evidence>
<gene>
    <name evidence="1" type="ORF">D0435_09520</name>
</gene>
<evidence type="ECO:0000313" key="2">
    <source>
        <dbReference type="Proteomes" id="UP000446866"/>
    </source>
</evidence>
<dbReference type="RefSeq" id="WP_160202169.1">
    <property type="nucleotide sequence ID" value="NZ_QXWK01000016.1"/>
</dbReference>